<dbReference type="Gene3D" id="2.130.10.10">
    <property type="entry name" value="YVTN repeat-like/Quinoprotein amine dehydrogenase"/>
    <property type="match status" value="2"/>
</dbReference>
<dbReference type="SMART" id="SM00320">
    <property type="entry name" value="WD40"/>
    <property type="match status" value="6"/>
</dbReference>
<dbReference type="KEGG" id="clus:A9F13_10g01463"/>
<dbReference type="PROSITE" id="PS50082">
    <property type="entry name" value="WD_REPEATS_2"/>
    <property type="match status" value="2"/>
</dbReference>
<evidence type="ECO:0000313" key="5">
    <source>
        <dbReference type="EMBL" id="OVF08003.1"/>
    </source>
</evidence>
<reference evidence="5 6" key="1">
    <citation type="submission" date="2017-04" db="EMBL/GenBank/DDBJ databases">
        <title>Draft genome of the yeast Clavispora lusitaniae type strain CBS 6936.</title>
        <authorList>
            <person name="Durrens P."/>
            <person name="Klopp C."/>
            <person name="Biteau N."/>
            <person name="Fitton-Ouhabi V."/>
            <person name="Dementhon K."/>
            <person name="Accoceberry I."/>
            <person name="Sherman D.J."/>
            <person name="Noel T."/>
        </authorList>
    </citation>
    <scope>NUCLEOTIDE SEQUENCE [LARGE SCALE GENOMIC DNA]</scope>
    <source>
        <strain evidence="5 6">CBS 6936</strain>
    </source>
</reference>
<dbReference type="EMBL" id="LYUB02000010">
    <property type="protein sequence ID" value="OVF08003.1"/>
    <property type="molecule type" value="Genomic_DNA"/>
</dbReference>
<dbReference type="InterPro" id="IPR040132">
    <property type="entry name" value="Tex1/THOC3"/>
</dbReference>
<proteinExistence type="inferred from homology"/>
<dbReference type="InterPro" id="IPR001680">
    <property type="entry name" value="WD40_rpt"/>
</dbReference>
<comment type="caution">
    <text evidence="5">The sequence shown here is derived from an EMBL/GenBank/DDBJ whole genome shotgun (WGS) entry which is preliminary data.</text>
</comment>
<dbReference type="AlphaFoldDB" id="A0AA91PYK4"/>
<evidence type="ECO:0008006" key="7">
    <source>
        <dbReference type="Google" id="ProtNLM"/>
    </source>
</evidence>
<dbReference type="PANTHER" id="PTHR22839">
    <property type="entry name" value="THO COMPLEX SUBUNIT 3 THO3"/>
    <property type="match status" value="1"/>
</dbReference>
<feature type="repeat" description="WD" evidence="4">
    <location>
        <begin position="64"/>
        <end position="97"/>
    </location>
</feature>
<accession>A0AA91PYK4</accession>
<evidence type="ECO:0000256" key="4">
    <source>
        <dbReference type="PROSITE-ProRule" id="PRU00221"/>
    </source>
</evidence>
<gene>
    <name evidence="5" type="ORF">A9F13_10g01463</name>
</gene>
<dbReference type="Pfam" id="PF00400">
    <property type="entry name" value="WD40"/>
    <property type="match status" value="3"/>
</dbReference>
<keyword evidence="1 4" id="KW-0853">WD repeat</keyword>
<comment type="similarity">
    <text evidence="3">Belongs to the THOC3 family.</text>
</comment>
<dbReference type="GO" id="GO:0000445">
    <property type="term" value="C:THO complex part of transcription export complex"/>
    <property type="evidence" value="ECO:0007669"/>
    <property type="project" value="TreeGrafter"/>
</dbReference>
<name>A0AA91PYK4_CLALS</name>
<dbReference type="InterPro" id="IPR015943">
    <property type="entry name" value="WD40/YVTN_repeat-like_dom_sf"/>
</dbReference>
<evidence type="ECO:0000256" key="2">
    <source>
        <dbReference type="ARBA" id="ARBA00022737"/>
    </source>
</evidence>
<dbReference type="GO" id="GO:0006406">
    <property type="term" value="P:mRNA export from nucleus"/>
    <property type="evidence" value="ECO:0007669"/>
    <property type="project" value="InterPro"/>
</dbReference>
<organism evidence="5 6">
    <name type="scientific">Clavispora lusitaniae</name>
    <name type="common">Candida lusitaniae</name>
    <dbReference type="NCBI Taxonomy" id="36911"/>
    <lineage>
        <taxon>Eukaryota</taxon>
        <taxon>Fungi</taxon>
        <taxon>Dikarya</taxon>
        <taxon>Ascomycota</taxon>
        <taxon>Saccharomycotina</taxon>
        <taxon>Pichiomycetes</taxon>
        <taxon>Metschnikowiaceae</taxon>
        <taxon>Clavispora</taxon>
    </lineage>
</organism>
<dbReference type="PROSITE" id="PS50294">
    <property type="entry name" value="WD_REPEATS_REGION"/>
    <property type="match status" value="2"/>
</dbReference>
<dbReference type="SUPFAM" id="SSF50978">
    <property type="entry name" value="WD40 repeat-like"/>
    <property type="match status" value="1"/>
</dbReference>
<protein>
    <recommendedName>
        <fullName evidence="7">Anaphase-promoting complex subunit 4 WD40 domain-containing protein</fullName>
    </recommendedName>
</protein>
<keyword evidence="2" id="KW-0677">Repeat</keyword>
<dbReference type="PANTHER" id="PTHR22839:SF0">
    <property type="entry name" value="THO COMPLEX SUBUNIT 3"/>
    <property type="match status" value="1"/>
</dbReference>
<evidence type="ECO:0000313" key="6">
    <source>
        <dbReference type="Proteomes" id="UP000195602"/>
    </source>
</evidence>
<sequence>MSAFFSNLRLFPARDLGSNGKPTQSEIVHVSINATGSRVINTRTDRSIRIWRSTVSLTDPIVIENPHRGPVTCISWNPATETSFASVGGDGAVKLWKGSGHLEREIKLGKTAAHLVAYAPDGDVMAVVADGSISIYNVAKGYTKIAHDSRPSKINALQWTNKGHNVFATGHDDGSICFWRLDSMAIELLYTLQGHHSPVTCMCLDPRGRYLACGSREGIVSLWNTTDFTNLGVLSAVDRAISSLSASRDGAYLAVGYSEGADVKIYEYDTLTEVYNAPKSQAGKIGGEAVWFPNRTALIIVVDKGQVMSLAKKEVS</sequence>
<feature type="repeat" description="WD" evidence="4">
    <location>
        <begin position="192"/>
        <end position="224"/>
    </location>
</feature>
<evidence type="ECO:0000256" key="1">
    <source>
        <dbReference type="ARBA" id="ARBA00022574"/>
    </source>
</evidence>
<dbReference type="InterPro" id="IPR036322">
    <property type="entry name" value="WD40_repeat_dom_sf"/>
</dbReference>
<evidence type="ECO:0000256" key="3">
    <source>
        <dbReference type="ARBA" id="ARBA00046343"/>
    </source>
</evidence>
<dbReference type="Proteomes" id="UP000195602">
    <property type="component" value="Unassembled WGS sequence"/>
</dbReference>